<evidence type="ECO:0000313" key="2">
    <source>
        <dbReference type="EMBL" id="GBP14944.1"/>
    </source>
</evidence>
<keyword evidence="2" id="KW-0401">Integrin</keyword>
<dbReference type="InterPro" id="IPR024079">
    <property type="entry name" value="MetalloPept_cat_dom_sf"/>
</dbReference>
<name>A0A4C1TLK4_EUMVA</name>
<dbReference type="Proteomes" id="UP000299102">
    <property type="component" value="Unassembled WGS sequence"/>
</dbReference>
<dbReference type="AlphaFoldDB" id="A0A4C1TLK4"/>
<accession>A0A4C1TLK4</accession>
<protein>
    <submittedName>
        <fullName evidence="2">A disintegrin and metalloproteinase with thrombospondin motifs 6</fullName>
    </submittedName>
</protein>
<evidence type="ECO:0000313" key="3">
    <source>
        <dbReference type="Proteomes" id="UP000299102"/>
    </source>
</evidence>
<dbReference type="STRING" id="151549.A0A4C1TLK4"/>
<dbReference type="Gene3D" id="3.40.390.10">
    <property type="entry name" value="Collagenase (Catalytic Domain)"/>
    <property type="match status" value="1"/>
</dbReference>
<organism evidence="2 3">
    <name type="scientific">Eumeta variegata</name>
    <name type="common">Bagworm moth</name>
    <name type="synonym">Eumeta japonica</name>
    <dbReference type="NCBI Taxonomy" id="151549"/>
    <lineage>
        <taxon>Eukaryota</taxon>
        <taxon>Metazoa</taxon>
        <taxon>Ecdysozoa</taxon>
        <taxon>Arthropoda</taxon>
        <taxon>Hexapoda</taxon>
        <taxon>Insecta</taxon>
        <taxon>Pterygota</taxon>
        <taxon>Neoptera</taxon>
        <taxon>Endopterygota</taxon>
        <taxon>Lepidoptera</taxon>
        <taxon>Glossata</taxon>
        <taxon>Ditrysia</taxon>
        <taxon>Tineoidea</taxon>
        <taxon>Psychidae</taxon>
        <taxon>Oiketicinae</taxon>
        <taxon>Eumeta</taxon>
    </lineage>
</organism>
<dbReference type="EMBL" id="BGZK01005655">
    <property type="protein sequence ID" value="GBP14944.1"/>
    <property type="molecule type" value="Genomic_DNA"/>
</dbReference>
<feature type="region of interest" description="Disordered" evidence="1">
    <location>
        <begin position="140"/>
        <end position="167"/>
    </location>
</feature>
<gene>
    <name evidence="2" type="primary">ADAMTS6</name>
    <name evidence="2" type="ORF">EVAR_73764_1</name>
</gene>
<dbReference type="GO" id="GO:0008237">
    <property type="term" value="F:metallopeptidase activity"/>
    <property type="evidence" value="ECO:0007669"/>
    <property type="project" value="InterPro"/>
</dbReference>
<dbReference type="OrthoDB" id="412680at2759"/>
<keyword evidence="3" id="KW-1185">Reference proteome</keyword>
<dbReference type="GO" id="GO:0007229">
    <property type="term" value="P:integrin-mediated signaling pathway"/>
    <property type="evidence" value="ECO:0007669"/>
    <property type="project" value="UniProtKB-KW"/>
</dbReference>
<sequence>MVERIKKALSNCGTKEPKRRIEARLVEWQPQGKVKIQGGRKIRRLRHQHQKAQYKYQTTTTTDVKHQKYQQKHKKHVNIHMQNTNILSSTSSASVPSAQKTKIVLAPQHKHQQQYKKHKQHENHADLKPEFHLQQLLPSSLSPSTTASSFSPSYAATSHHRTRRSISSPRHVETLIVADSTMVGFQHYIETYLLTIMNMVSSLYKDPSIGNAIEIVVRIVLR</sequence>
<proteinExistence type="predicted"/>
<dbReference type="SUPFAM" id="SSF55486">
    <property type="entry name" value="Metalloproteases ('zincins'), catalytic domain"/>
    <property type="match status" value="1"/>
</dbReference>
<feature type="compositionally biased region" description="Low complexity" evidence="1">
    <location>
        <begin position="140"/>
        <end position="157"/>
    </location>
</feature>
<reference evidence="2 3" key="1">
    <citation type="journal article" date="2019" name="Commun. Biol.">
        <title>The bagworm genome reveals a unique fibroin gene that provides high tensile strength.</title>
        <authorList>
            <person name="Kono N."/>
            <person name="Nakamura H."/>
            <person name="Ohtoshi R."/>
            <person name="Tomita M."/>
            <person name="Numata K."/>
            <person name="Arakawa K."/>
        </authorList>
    </citation>
    <scope>NUCLEOTIDE SEQUENCE [LARGE SCALE GENOMIC DNA]</scope>
</reference>
<evidence type="ECO:0000256" key="1">
    <source>
        <dbReference type="SAM" id="MobiDB-lite"/>
    </source>
</evidence>
<comment type="caution">
    <text evidence="2">The sequence shown here is derived from an EMBL/GenBank/DDBJ whole genome shotgun (WGS) entry which is preliminary data.</text>
</comment>